<organism evidence="5 6">
    <name type="scientific">Campylobacter concisus</name>
    <dbReference type="NCBI Taxonomy" id="199"/>
    <lineage>
        <taxon>Bacteria</taxon>
        <taxon>Pseudomonadati</taxon>
        <taxon>Campylobacterota</taxon>
        <taxon>Epsilonproteobacteria</taxon>
        <taxon>Campylobacterales</taxon>
        <taxon>Campylobacteraceae</taxon>
        <taxon>Campylobacter</taxon>
    </lineage>
</organism>
<feature type="domain" description="Tryptophan synthase beta chain-like PALP" evidence="4">
    <location>
        <begin position="75"/>
        <end position="348"/>
    </location>
</feature>
<dbReference type="GO" id="GO:0004794">
    <property type="term" value="F:threonine deaminase activity"/>
    <property type="evidence" value="ECO:0007669"/>
    <property type="project" value="TreeGrafter"/>
</dbReference>
<evidence type="ECO:0000256" key="3">
    <source>
        <dbReference type="ARBA" id="ARBA00023239"/>
    </source>
</evidence>
<accession>A0A1Y5MK47</accession>
<dbReference type="InterPro" id="IPR001926">
    <property type="entry name" value="TrpB-like_PALP"/>
</dbReference>
<dbReference type="InterPro" id="IPR036052">
    <property type="entry name" value="TrpB-like_PALP_sf"/>
</dbReference>
<dbReference type="PROSITE" id="PS00165">
    <property type="entry name" value="DEHYDRATASE_SER_THR"/>
    <property type="match status" value="1"/>
</dbReference>
<reference evidence="5 6" key="1">
    <citation type="submission" date="2017-04" db="EMBL/GenBank/DDBJ databases">
        <title>Complete genome of Campylobacter concisus ATCC 33237T and draft genomes for an additional eight well characterized C. concisus strains.</title>
        <authorList>
            <person name="Cornelius A.J."/>
            <person name="Miller W.G."/>
            <person name="Lastovica A.J."/>
            <person name="On S.L."/>
            <person name="French N.P."/>
            <person name="Vandenberg O."/>
            <person name="Biggs P.J."/>
        </authorList>
    </citation>
    <scope>NUCLEOTIDE SEQUENCE [LARGE SCALE GENOMIC DNA]</scope>
    <source>
        <strain evidence="5 6">CCUG 19995</strain>
    </source>
</reference>
<dbReference type="Pfam" id="PF00291">
    <property type="entry name" value="PALP"/>
    <property type="match status" value="1"/>
</dbReference>
<comment type="caution">
    <text evidence="5">The sequence shown here is derived from an EMBL/GenBank/DDBJ whole genome shotgun (WGS) entry which is preliminary data.</text>
</comment>
<dbReference type="AlphaFoldDB" id="A0A1Y5MK47"/>
<gene>
    <name evidence="5" type="ORF">B9N65_00430</name>
</gene>
<dbReference type="Proteomes" id="UP000196317">
    <property type="component" value="Unassembled WGS sequence"/>
</dbReference>
<dbReference type="Gene3D" id="3.40.50.1100">
    <property type="match status" value="2"/>
</dbReference>
<evidence type="ECO:0000256" key="1">
    <source>
        <dbReference type="ARBA" id="ARBA00001933"/>
    </source>
</evidence>
<dbReference type="EMBL" id="NDYN01000001">
    <property type="protein sequence ID" value="OUT08839.1"/>
    <property type="molecule type" value="Genomic_DNA"/>
</dbReference>
<evidence type="ECO:0000256" key="2">
    <source>
        <dbReference type="ARBA" id="ARBA00022898"/>
    </source>
</evidence>
<evidence type="ECO:0000313" key="6">
    <source>
        <dbReference type="Proteomes" id="UP000196317"/>
    </source>
</evidence>
<keyword evidence="2" id="KW-0663">Pyridoxal phosphate</keyword>
<dbReference type="GO" id="GO:0030170">
    <property type="term" value="F:pyridoxal phosphate binding"/>
    <property type="evidence" value="ECO:0007669"/>
    <property type="project" value="InterPro"/>
</dbReference>
<name>A0A1Y5MK47_9BACT</name>
<proteinExistence type="predicted"/>
<evidence type="ECO:0000313" key="5">
    <source>
        <dbReference type="EMBL" id="OUT08839.1"/>
    </source>
</evidence>
<dbReference type="PANTHER" id="PTHR48078">
    <property type="entry name" value="THREONINE DEHYDRATASE, MITOCHONDRIAL-RELATED"/>
    <property type="match status" value="1"/>
</dbReference>
<evidence type="ECO:0000259" key="4">
    <source>
        <dbReference type="Pfam" id="PF00291"/>
    </source>
</evidence>
<protein>
    <submittedName>
        <fullName evidence="5">Threonine synthase</fullName>
    </submittedName>
</protein>
<keyword evidence="3" id="KW-0456">Lyase</keyword>
<sequence length="361" mass="40269">MPKFICSKCGKSADFETPIFACECGGLYDLEFKPAKFDLNLIDQREFSLFRYREFFPIKNELWRDISLGEGLTKSVKFDDALYLKMDYAMPTLSFKDRGAVMLIWFCKTHGIKKILQDSSGNAGNSVAAYAARAGIECEIYVPKGTSEKKIKMLEYYGAKAVVFDGTRDETADACRKRAKDEGIFYANHVFNPLFYQGTKTYIYEIYEQLGFVPENLFLPVGNGTLLLGSQIALNELYEAGVIKKLPKIFIVQSEKCAPFLGATNEPLAIKPEPTLAEGIAIAKPARGAEILASHYAGEREVITIKEEDIEPARNFLASRSFYVEHTTAAIYAAYASYAKSHKIEGRSIISMCGAGLKSEH</sequence>
<dbReference type="GO" id="GO:0006565">
    <property type="term" value="P:L-serine catabolic process"/>
    <property type="evidence" value="ECO:0007669"/>
    <property type="project" value="TreeGrafter"/>
</dbReference>
<dbReference type="GO" id="GO:0009097">
    <property type="term" value="P:isoleucine biosynthetic process"/>
    <property type="evidence" value="ECO:0007669"/>
    <property type="project" value="TreeGrafter"/>
</dbReference>
<dbReference type="GO" id="GO:0003941">
    <property type="term" value="F:L-serine ammonia-lyase activity"/>
    <property type="evidence" value="ECO:0007669"/>
    <property type="project" value="TreeGrafter"/>
</dbReference>
<dbReference type="GO" id="GO:0006567">
    <property type="term" value="P:L-threonine catabolic process"/>
    <property type="evidence" value="ECO:0007669"/>
    <property type="project" value="TreeGrafter"/>
</dbReference>
<comment type="cofactor">
    <cofactor evidence="1">
        <name>pyridoxal 5'-phosphate</name>
        <dbReference type="ChEBI" id="CHEBI:597326"/>
    </cofactor>
</comment>
<dbReference type="InterPro" id="IPR050147">
    <property type="entry name" value="Ser/Thr_Dehydratase"/>
</dbReference>
<dbReference type="InterPro" id="IPR000634">
    <property type="entry name" value="Ser/Thr_deHydtase_PyrdxlP-BS"/>
</dbReference>
<dbReference type="SUPFAM" id="SSF53686">
    <property type="entry name" value="Tryptophan synthase beta subunit-like PLP-dependent enzymes"/>
    <property type="match status" value="1"/>
</dbReference>
<dbReference type="PANTHER" id="PTHR48078:SF6">
    <property type="entry name" value="L-THREONINE DEHYDRATASE CATABOLIC TDCB"/>
    <property type="match status" value="1"/>
</dbReference>
<dbReference type="RefSeq" id="WP_087582352.1">
    <property type="nucleotide sequence ID" value="NZ_NDYN01000001.1"/>
</dbReference>